<feature type="signal peptide" evidence="1">
    <location>
        <begin position="1"/>
        <end position="22"/>
    </location>
</feature>
<dbReference type="InterPro" id="IPR007822">
    <property type="entry name" value="LANC-like"/>
</dbReference>
<dbReference type="Proteomes" id="UP000626109">
    <property type="component" value="Unassembled WGS sequence"/>
</dbReference>
<dbReference type="Gene3D" id="1.50.10.20">
    <property type="match status" value="1"/>
</dbReference>
<gene>
    <name evidence="2" type="ORF">PGLA2088_LOCUS248</name>
</gene>
<dbReference type="PRINTS" id="PR01950">
    <property type="entry name" value="LANCSUPER"/>
</dbReference>
<evidence type="ECO:0000313" key="3">
    <source>
        <dbReference type="Proteomes" id="UP000626109"/>
    </source>
</evidence>
<proteinExistence type="predicted"/>
<accession>A0A813GC24</accession>
<name>A0A813GC24_POLGL</name>
<comment type="caution">
    <text evidence="2">The sequence shown here is derived from an EMBL/GenBank/DDBJ whole genome shotgun (WGS) entry which is preliminary data.</text>
</comment>
<evidence type="ECO:0000313" key="2">
    <source>
        <dbReference type="EMBL" id="CAE8623769.1"/>
    </source>
</evidence>
<dbReference type="SUPFAM" id="SSF158745">
    <property type="entry name" value="LanC-like"/>
    <property type="match status" value="1"/>
</dbReference>
<dbReference type="GO" id="GO:0031179">
    <property type="term" value="P:peptide modification"/>
    <property type="evidence" value="ECO:0007669"/>
    <property type="project" value="InterPro"/>
</dbReference>
<protein>
    <submittedName>
        <fullName evidence="2">Uncharacterized protein</fullName>
    </submittedName>
</protein>
<evidence type="ECO:0000256" key="1">
    <source>
        <dbReference type="SAM" id="SignalP"/>
    </source>
</evidence>
<feature type="chain" id="PRO_5033060895" evidence="1">
    <location>
        <begin position="23"/>
        <end position="338"/>
    </location>
</feature>
<dbReference type="SMART" id="SM01260">
    <property type="entry name" value="LANC_like"/>
    <property type="match status" value="1"/>
</dbReference>
<sequence>MHDSRLLIAVFTLLFQARPATGIDLLSTAVNVAAWHNEIKLCRQGSLGQACRWRMNSTDDAPKNFPYLSTSLYYGSPGVAIFLSQVAEATGNSKWREIAAEALEETRDGVAVALSSYGTNAGFYYGLTGLAFGLRAASPTLPHSTEYLAAAVLIEQHVMARVLPFAEASSGAALWNNTDVAHGAAGTGLYLLWAARQEDVSDSHRLLLLDAAARAGQWLLSRQEPVPEGGVRWARGPDTDGEHLHEYFPTFCCGTAGVAYFLLELAQAVASQPALQDELLSTAKQAATHLTLLGKATQPQGFKDIFLLPHGEQGIDRDEFYLGWCGGPPGWARLFVAL</sequence>
<reference evidence="2" key="1">
    <citation type="submission" date="2021-02" db="EMBL/GenBank/DDBJ databases">
        <authorList>
            <person name="Dougan E. K."/>
            <person name="Rhodes N."/>
            <person name="Thang M."/>
            <person name="Chan C."/>
        </authorList>
    </citation>
    <scope>NUCLEOTIDE SEQUENCE</scope>
</reference>
<organism evidence="2 3">
    <name type="scientific">Polarella glacialis</name>
    <name type="common">Dinoflagellate</name>
    <dbReference type="NCBI Taxonomy" id="89957"/>
    <lineage>
        <taxon>Eukaryota</taxon>
        <taxon>Sar</taxon>
        <taxon>Alveolata</taxon>
        <taxon>Dinophyceae</taxon>
        <taxon>Suessiales</taxon>
        <taxon>Suessiaceae</taxon>
        <taxon>Polarella</taxon>
    </lineage>
</organism>
<dbReference type="EMBL" id="CAJNNW010000135">
    <property type="protein sequence ID" value="CAE8623769.1"/>
    <property type="molecule type" value="Genomic_DNA"/>
</dbReference>
<dbReference type="AlphaFoldDB" id="A0A813GC24"/>
<dbReference type="Pfam" id="PF05147">
    <property type="entry name" value="LANC_like"/>
    <property type="match status" value="1"/>
</dbReference>
<keyword evidence="1" id="KW-0732">Signal</keyword>